<organism evidence="2 3">
    <name type="scientific">Chara braunii</name>
    <name type="common">Braun's stonewort</name>
    <dbReference type="NCBI Taxonomy" id="69332"/>
    <lineage>
        <taxon>Eukaryota</taxon>
        <taxon>Viridiplantae</taxon>
        <taxon>Streptophyta</taxon>
        <taxon>Charophyceae</taxon>
        <taxon>Charales</taxon>
        <taxon>Characeae</taxon>
        <taxon>Chara</taxon>
    </lineage>
</organism>
<keyword evidence="3" id="KW-1185">Reference proteome</keyword>
<reference evidence="2 3" key="1">
    <citation type="journal article" date="2018" name="Cell">
        <title>The Chara Genome: Secondary Complexity and Implications for Plant Terrestrialization.</title>
        <authorList>
            <person name="Nishiyama T."/>
            <person name="Sakayama H."/>
            <person name="Vries J.D."/>
            <person name="Buschmann H."/>
            <person name="Saint-Marcoux D."/>
            <person name="Ullrich K.K."/>
            <person name="Haas F.B."/>
            <person name="Vanderstraeten L."/>
            <person name="Becker D."/>
            <person name="Lang D."/>
            <person name="Vosolsobe S."/>
            <person name="Rombauts S."/>
            <person name="Wilhelmsson P.K.I."/>
            <person name="Janitza P."/>
            <person name="Kern R."/>
            <person name="Heyl A."/>
            <person name="Rumpler F."/>
            <person name="Villalobos L.I.A.C."/>
            <person name="Clay J.M."/>
            <person name="Skokan R."/>
            <person name="Toyoda A."/>
            <person name="Suzuki Y."/>
            <person name="Kagoshima H."/>
            <person name="Schijlen E."/>
            <person name="Tajeshwar N."/>
            <person name="Catarino B."/>
            <person name="Hetherington A.J."/>
            <person name="Saltykova A."/>
            <person name="Bonnot C."/>
            <person name="Breuninger H."/>
            <person name="Symeonidi A."/>
            <person name="Radhakrishnan G.V."/>
            <person name="Van Nieuwerburgh F."/>
            <person name="Deforce D."/>
            <person name="Chang C."/>
            <person name="Karol K.G."/>
            <person name="Hedrich R."/>
            <person name="Ulvskov P."/>
            <person name="Glockner G."/>
            <person name="Delwiche C.F."/>
            <person name="Petrasek J."/>
            <person name="Van de Peer Y."/>
            <person name="Friml J."/>
            <person name="Beilby M."/>
            <person name="Dolan L."/>
            <person name="Kohara Y."/>
            <person name="Sugano S."/>
            <person name="Fujiyama A."/>
            <person name="Delaux P.-M."/>
            <person name="Quint M."/>
            <person name="TheiBen G."/>
            <person name="Hagemann M."/>
            <person name="Harholt J."/>
            <person name="Dunand C."/>
            <person name="Zachgo S."/>
            <person name="Langdale J."/>
            <person name="Maumus F."/>
            <person name="Straeten D.V.D."/>
            <person name="Gould S.B."/>
            <person name="Rensing S.A."/>
        </authorList>
    </citation>
    <scope>NUCLEOTIDE SEQUENCE [LARGE SCALE GENOMIC DNA]</scope>
    <source>
        <strain evidence="2 3">S276</strain>
    </source>
</reference>
<sequence>MTMALCDDVRDAFLLLAPAVILTFRPFTDYWRRWHDTGMDVGMTMATCGDVRDAFLLLAPAVILTFRPFTDYWRRWHDTGMDVGMTMATCGDVRDAFLLLALAGSRVALDPLPSGPVTKIQKESTVQAIQKESERLEFTEPVAEVPVSIRETEPQMKKERQQVPPKPPLQVVVTRAKESDVLQATVDDLHTTEDRENPQDSPSQLAAQIEEKEAVEVETMVVGLPASGLSHLPQVEMEKLQDPPNPPVQSATQIEGKEAVEVEIKVVGLAAEERQIIEVGRPDEGVSLLQPEKARLPRGEEDKRQDSLNSPVQSEEQTTEKEVVVIRGLPAASTQYAGD</sequence>
<evidence type="ECO:0000313" key="2">
    <source>
        <dbReference type="EMBL" id="GBG60828.1"/>
    </source>
</evidence>
<feature type="compositionally biased region" description="Polar residues" evidence="1">
    <location>
        <begin position="307"/>
        <end position="316"/>
    </location>
</feature>
<evidence type="ECO:0000313" key="3">
    <source>
        <dbReference type="Proteomes" id="UP000265515"/>
    </source>
</evidence>
<dbReference type="Gramene" id="GBG60828">
    <property type="protein sequence ID" value="GBG60828"/>
    <property type="gene ID" value="CBR_g15951"/>
</dbReference>
<comment type="caution">
    <text evidence="2">The sequence shown here is derived from an EMBL/GenBank/DDBJ whole genome shotgun (WGS) entry which is preliminary data.</text>
</comment>
<proteinExistence type="predicted"/>
<dbReference type="AlphaFoldDB" id="A0A388JSP9"/>
<gene>
    <name evidence="2" type="ORF">CBR_g15951</name>
</gene>
<dbReference type="EMBL" id="BFEA01000015">
    <property type="protein sequence ID" value="GBG60828.1"/>
    <property type="molecule type" value="Genomic_DNA"/>
</dbReference>
<feature type="compositionally biased region" description="Basic and acidic residues" evidence="1">
    <location>
        <begin position="292"/>
        <end position="306"/>
    </location>
</feature>
<name>A0A388JSP9_CHABU</name>
<protein>
    <submittedName>
        <fullName evidence="2">Uncharacterized protein</fullName>
    </submittedName>
</protein>
<feature type="region of interest" description="Disordered" evidence="1">
    <location>
        <begin position="281"/>
        <end position="339"/>
    </location>
</feature>
<evidence type="ECO:0000256" key="1">
    <source>
        <dbReference type="SAM" id="MobiDB-lite"/>
    </source>
</evidence>
<dbReference type="Proteomes" id="UP000265515">
    <property type="component" value="Unassembled WGS sequence"/>
</dbReference>
<accession>A0A388JSP9</accession>